<dbReference type="GO" id="GO:0006897">
    <property type="term" value="P:endocytosis"/>
    <property type="evidence" value="ECO:0007669"/>
    <property type="project" value="TreeGrafter"/>
</dbReference>
<dbReference type="Proteomes" id="UP000789375">
    <property type="component" value="Unassembled WGS sequence"/>
</dbReference>
<dbReference type="InterPro" id="IPR000375">
    <property type="entry name" value="Dynamin_stalk"/>
</dbReference>
<dbReference type="Pfam" id="PF01031">
    <property type="entry name" value="Dynamin_M"/>
    <property type="match status" value="1"/>
</dbReference>
<dbReference type="InterPro" id="IPR045063">
    <property type="entry name" value="Dynamin_N"/>
</dbReference>
<dbReference type="GO" id="GO:0005525">
    <property type="term" value="F:GTP binding"/>
    <property type="evidence" value="ECO:0007669"/>
    <property type="project" value="InterPro"/>
</dbReference>
<dbReference type="SMART" id="SM00053">
    <property type="entry name" value="DYNc"/>
    <property type="match status" value="1"/>
</dbReference>
<organism evidence="6 7">
    <name type="scientific">Funneliformis mosseae</name>
    <name type="common">Endomycorrhizal fungus</name>
    <name type="synonym">Glomus mosseae</name>
    <dbReference type="NCBI Taxonomy" id="27381"/>
    <lineage>
        <taxon>Eukaryota</taxon>
        <taxon>Fungi</taxon>
        <taxon>Fungi incertae sedis</taxon>
        <taxon>Mucoromycota</taxon>
        <taxon>Glomeromycotina</taxon>
        <taxon>Glomeromycetes</taxon>
        <taxon>Glomerales</taxon>
        <taxon>Glomeraceae</taxon>
        <taxon>Funneliformis</taxon>
    </lineage>
</organism>
<reference evidence="6" key="1">
    <citation type="submission" date="2021-06" db="EMBL/GenBank/DDBJ databases">
        <authorList>
            <person name="Kallberg Y."/>
            <person name="Tangrot J."/>
            <person name="Rosling A."/>
        </authorList>
    </citation>
    <scope>NUCLEOTIDE SEQUENCE</scope>
    <source>
        <strain evidence="6">87-6 pot B 2015</strain>
    </source>
</reference>
<dbReference type="PANTHER" id="PTHR11566:SF21">
    <property type="entry name" value="DYNAMIN RELATED PROTEIN 1, ISOFORM A"/>
    <property type="match status" value="1"/>
</dbReference>
<keyword evidence="7" id="KW-1185">Reference proteome</keyword>
<feature type="domain" description="Dynamin-type G" evidence="5">
    <location>
        <begin position="32"/>
        <end position="343"/>
    </location>
</feature>
<feature type="domain" description="GED" evidence="4">
    <location>
        <begin position="601"/>
        <end position="693"/>
    </location>
</feature>
<dbReference type="CDD" id="cd08771">
    <property type="entry name" value="DLP_1"/>
    <property type="match status" value="1"/>
</dbReference>
<dbReference type="GO" id="GO:0003924">
    <property type="term" value="F:GTPase activity"/>
    <property type="evidence" value="ECO:0007669"/>
    <property type="project" value="InterPro"/>
</dbReference>
<accession>A0A9N8V247</accession>
<dbReference type="AlphaFoldDB" id="A0A9N8V247"/>
<dbReference type="InterPro" id="IPR020850">
    <property type="entry name" value="GED_dom"/>
</dbReference>
<dbReference type="Gene3D" id="3.40.50.300">
    <property type="entry name" value="P-loop containing nucleotide triphosphate hydrolases"/>
    <property type="match status" value="1"/>
</dbReference>
<protein>
    <submittedName>
        <fullName evidence="6">13769_t:CDS:1</fullName>
    </submittedName>
</protein>
<dbReference type="GO" id="GO:0016020">
    <property type="term" value="C:membrane"/>
    <property type="evidence" value="ECO:0007669"/>
    <property type="project" value="TreeGrafter"/>
</dbReference>
<evidence type="ECO:0000313" key="6">
    <source>
        <dbReference type="EMBL" id="CAG8434451.1"/>
    </source>
</evidence>
<dbReference type="GO" id="GO:0016559">
    <property type="term" value="P:peroxisome fission"/>
    <property type="evidence" value="ECO:0007669"/>
    <property type="project" value="TreeGrafter"/>
</dbReference>
<dbReference type="GO" id="GO:0005874">
    <property type="term" value="C:microtubule"/>
    <property type="evidence" value="ECO:0007669"/>
    <property type="project" value="TreeGrafter"/>
</dbReference>
<keyword evidence="3" id="KW-0175">Coiled coil</keyword>
<dbReference type="GO" id="GO:0048312">
    <property type="term" value="P:intracellular distribution of mitochondria"/>
    <property type="evidence" value="ECO:0007669"/>
    <property type="project" value="TreeGrafter"/>
</dbReference>
<dbReference type="Pfam" id="PF02212">
    <property type="entry name" value="GED"/>
    <property type="match status" value="1"/>
</dbReference>
<dbReference type="PRINTS" id="PR00195">
    <property type="entry name" value="DYNAMIN"/>
</dbReference>
<evidence type="ECO:0000259" key="4">
    <source>
        <dbReference type="PROSITE" id="PS51388"/>
    </source>
</evidence>
<dbReference type="PANTHER" id="PTHR11566">
    <property type="entry name" value="DYNAMIN"/>
    <property type="match status" value="1"/>
</dbReference>
<evidence type="ECO:0000256" key="1">
    <source>
        <dbReference type="ARBA" id="ARBA00022741"/>
    </source>
</evidence>
<evidence type="ECO:0000256" key="2">
    <source>
        <dbReference type="ARBA" id="ARBA00023134"/>
    </source>
</evidence>
<dbReference type="Pfam" id="PF00350">
    <property type="entry name" value="Dynamin_N"/>
    <property type="match status" value="1"/>
</dbReference>
<sequence length="693" mass="79717">MTQTIAATDYARNAAKYIEILNKLRRMGAQSAVDLPTVVFCGNQSAGKSSLLEAISGVQLPRSEGTCTRCVMEIRLIESSEIWSCQVSLRKEYDANGKKLIRPEETKFGNTIKNKDRVELFARRAQKALLNPNNKPDEYFDFDFNNLSYDEDASKNTLKFTKNVVCLEIKGPKIPNLSLIDLPGIIRHVEREEDERFIKLIEELVELYISKEKSIIVATISCKDEIDNQAIITLAKKADKLGARTLGVLTKPDTIEEGCHESWLKIMRGEAHKLALGYYIVRNPKPSELKSGITFKEARQNEEDFFESETPWRNFHQRNRLGVTHLQEKLSELLIKAIKRNLPSIKKEVEDKLANIIKELGTIPEQLSGNTRIELYRMTKRCAGLIQLETTCSNEQTELWQAINKEFQNFKFNLCSTRPIFEIGLDSDKSSPARFDILKEFLQPTADENEIIGDIDQGELLIVRESDVVEGINKARGRLLPGFIPYSAATKFIKEHQKLWKSPAQECLYHINEIMSELVSKSTEVTFSRFPELFGRMKFNAQEFLEECKRNTEKYINFLNEMEGTNYPFTLDEGSMLISKTKYLEKLHEAVKIEEREPTDTLEMVASVMAYFKLAFKRYADAVSLTIIHAFIDGFSSLIEEKLIEGFEQNEDENFRIDELIREDDSIKIKREELQQSEKHLREMNISLIRFGC</sequence>
<dbReference type="InterPro" id="IPR027417">
    <property type="entry name" value="P-loop_NTPase"/>
</dbReference>
<dbReference type="PROSITE" id="PS51718">
    <property type="entry name" value="G_DYNAMIN_2"/>
    <property type="match status" value="1"/>
</dbReference>
<keyword evidence="2" id="KW-0342">GTP-binding</keyword>
<evidence type="ECO:0000256" key="3">
    <source>
        <dbReference type="SAM" id="Coils"/>
    </source>
</evidence>
<dbReference type="GO" id="GO:0005739">
    <property type="term" value="C:mitochondrion"/>
    <property type="evidence" value="ECO:0007669"/>
    <property type="project" value="TreeGrafter"/>
</dbReference>
<dbReference type="Gene3D" id="1.20.120.1240">
    <property type="entry name" value="Dynamin, middle domain"/>
    <property type="match status" value="1"/>
</dbReference>
<dbReference type="InterPro" id="IPR001401">
    <property type="entry name" value="Dynamin_GTPase"/>
</dbReference>
<evidence type="ECO:0000313" key="7">
    <source>
        <dbReference type="Proteomes" id="UP000789375"/>
    </source>
</evidence>
<keyword evidence="1" id="KW-0547">Nucleotide-binding</keyword>
<dbReference type="GO" id="GO:0008017">
    <property type="term" value="F:microtubule binding"/>
    <property type="evidence" value="ECO:0007669"/>
    <property type="project" value="TreeGrafter"/>
</dbReference>
<name>A0A9N8V247_FUNMO</name>
<dbReference type="InterPro" id="IPR022812">
    <property type="entry name" value="Dynamin"/>
</dbReference>
<comment type="caution">
    <text evidence="6">The sequence shown here is derived from an EMBL/GenBank/DDBJ whole genome shotgun (WGS) entry which is preliminary data.</text>
</comment>
<dbReference type="InterPro" id="IPR003130">
    <property type="entry name" value="GED"/>
</dbReference>
<dbReference type="GO" id="GO:0000266">
    <property type="term" value="P:mitochondrial fission"/>
    <property type="evidence" value="ECO:0007669"/>
    <property type="project" value="TreeGrafter"/>
</dbReference>
<dbReference type="SUPFAM" id="SSF52540">
    <property type="entry name" value="P-loop containing nucleoside triphosphate hydrolases"/>
    <property type="match status" value="1"/>
</dbReference>
<gene>
    <name evidence="6" type="ORF">FMOSSE_LOCUS88</name>
</gene>
<feature type="coiled-coil region" evidence="3">
    <location>
        <begin position="657"/>
        <end position="687"/>
    </location>
</feature>
<dbReference type="InterPro" id="IPR030381">
    <property type="entry name" value="G_DYNAMIN_dom"/>
</dbReference>
<proteinExistence type="predicted"/>
<dbReference type="PROSITE" id="PS51388">
    <property type="entry name" value="GED"/>
    <property type="match status" value="1"/>
</dbReference>
<evidence type="ECO:0000259" key="5">
    <source>
        <dbReference type="PROSITE" id="PS51718"/>
    </source>
</evidence>
<dbReference type="EMBL" id="CAJVPP010000007">
    <property type="protein sequence ID" value="CAG8434451.1"/>
    <property type="molecule type" value="Genomic_DNA"/>
</dbReference>